<evidence type="ECO:0000313" key="4">
    <source>
        <dbReference type="Proteomes" id="UP001295794"/>
    </source>
</evidence>
<proteinExistence type="predicted"/>
<evidence type="ECO:0000256" key="1">
    <source>
        <dbReference type="SAM" id="MobiDB-lite"/>
    </source>
</evidence>
<sequence length="678" mass="72922">MSTTAYTPVPTTLSDIENGSAPPTYPPLRTKALLARLAPTSPPTRIRRTLVFLVVLTLSSILLVFFIFPPNSWSIAFASPFRGQDGAHTVSGGGGVGSSGSLWNTDYALPQDRLQENSSPFFRDSHPTLHSRLFLARAQAEIQARGLDTCKGKLGGAMIDGYLENAVEYCKPSGRTASSPFITCFPAGTAAPQDTQNRWWPYPQSFCHSSNLTHSSGWGGDLPGRGVFGARDQCALTKAGIALDKDMKREMFLGKEFHSGEGGDQPCGETVDHPVLFVPRQDRWNPFHVGEDLVTTFLALTLFSRHAAQSYQPKSLFGSQTAEDELWSSLPGAYIRGGALEQFRKLRKDLEADLEPTAGLQLVFQDSQLPTESLFAPLYDRIGAWTARRTAADALGHGGAPTCFSQAFHSVGAGASLLSGTKVGLKYKCASELVWGASLWLRWVWGLEPVLPGDEKVSAQPALEERALGSSEFVNVLFLSREKFDDATLHRNGGLSTWSDARHILNEADLVVGLRSGLADMCSKLTAVSGSHLTHHPGTLDCTFTNADGLPGSWGVPLHPREAFALGKDGNSTHTGGKALRFATLDPTTTALASQLGMIGRTDVVVSVHAGALGLTLFMPTGRASVIELVPGGVRGNEHFHNMAHMMGLEYVNVGVSKRVNVQSVVDAVKSVVEKRLG</sequence>
<gene>
    <name evidence="3" type="ORF">MYCIT1_LOCUS24886</name>
</gene>
<comment type="caution">
    <text evidence="3">The sequence shown here is derived from an EMBL/GenBank/DDBJ whole genome shotgun (WGS) entry which is preliminary data.</text>
</comment>
<name>A0AAD2HK71_9AGAR</name>
<dbReference type="PANTHER" id="PTHR20961">
    <property type="entry name" value="GLYCOSYLTRANSFERASE"/>
    <property type="match status" value="1"/>
</dbReference>
<protein>
    <submittedName>
        <fullName evidence="3">Uncharacterized protein</fullName>
    </submittedName>
</protein>
<accession>A0AAD2HK71</accession>
<evidence type="ECO:0000313" key="3">
    <source>
        <dbReference type="EMBL" id="CAK5276541.1"/>
    </source>
</evidence>
<dbReference type="GO" id="GO:0097363">
    <property type="term" value="F:protein O-acetylglucosaminyltransferase activity"/>
    <property type="evidence" value="ECO:0007669"/>
    <property type="project" value="TreeGrafter"/>
</dbReference>
<dbReference type="GO" id="GO:0005783">
    <property type="term" value="C:endoplasmic reticulum"/>
    <property type="evidence" value="ECO:0007669"/>
    <property type="project" value="TreeGrafter"/>
</dbReference>
<reference evidence="3" key="1">
    <citation type="submission" date="2023-11" db="EMBL/GenBank/DDBJ databases">
        <authorList>
            <person name="De Vega J J."/>
            <person name="De Vega J J."/>
        </authorList>
    </citation>
    <scope>NUCLEOTIDE SEQUENCE</scope>
</reference>
<dbReference type="PANTHER" id="PTHR20961:SF38">
    <property type="entry name" value="PROTEIN O-LINKED-MANNOSE BETA-1,4-N-ACETYLGLUCOSAMINYLTRANSFERASE 2"/>
    <property type="match status" value="1"/>
</dbReference>
<keyword evidence="2" id="KW-0472">Membrane</keyword>
<keyword evidence="2" id="KW-1133">Transmembrane helix</keyword>
<dbReference type="Proteomes" id="UP001295794">
    <property type="component" value="Unassembled WGS sequence"/>
</dbReference>
<dbReference type="GO" id="GO:0035269">
    <property type="term" value="P:protein O-linked glycosylation via mannose"/>
    <property type="evidence" value="ECO:0007669"/>
    <property type="project" value="TreeGrafter"/>
</dbReference>
<feature type="transmembrane region" description="Helical" evidence="2">
    <location>
        <begin position="50"/>
        <end position="68"/>
    </location>
</feature>
<keyword evidence="2" id="KW-0812">Transmembrane</keyword>
<evidence type="ECO:0000256" key="2">
    <source>
        <dbReference type="SAM" id="Phobius"/>
    </source>
</evidence>
<dbReference type="AlphaFoldDB" id="A0AAD2HK71"/>
<dbReference type="InterPro" id="IPR007657">
    <property type="entry name" value="Glycosyltransferase_61"/>
</dbReference>
<dbReference type="EMBL" id="CAVNYO010000409">
    <property type="protein sequence ID" value="CAK5276541.1"/>
    <property type="molecule type" value="Genomic_DNA"/>
</dbReference>
<keyword evidence="4" id="KW-1185">Reference proteome</keyword>
<feature type="region of interest" description="Disordered" evidence="1">
    <location>
        <begin position="1"/>
        <end position="21"/>
    </location>
</feature>
<feature type="compositionally biased region" description="Polar residues" evidence="1">
    <location>
        <begin position="1"/>
        <end position="17"/>
    </location>
</feature>
<organism evidence="3 4">
    <name type="scientific">Mycena citricolor</name>
    <dbReference type="NCBI Taxonomy" id="2018698"/>
    <lineage>
        <taxon>Eukaryota</taxon>
        <taxon>Fungi</taxon>
        <taxon>Dikarya</taxon>
        <taxon>Basidiomycota</taxon>
        <taxon>Agaricomycotina</taxon>
        <taxon>Agaricomycetes</taxon>
        <taxon>Agaricomycetidae</taxon>
        <taxon>Agaricales</taxon>
        <taxon>Marasmiineae</taxon>
        <taxon>Mycenaceae</taxon>
        <taxon>Mycena</taxon>
    </lineage>
</organism>